<evidence type="ECO:0000313" key="3">
    <source>
        <dbReference type="Proteomes" id="UP000001593"/>
    </source>
</evidence>
<reference evidence="2 3" key="1">
    <citation type="journal article" date="2007" name="Science">
        <title>Sea anemone genome reveals ancestral eumetazoan gene repertoire and genomic organization.</title>
        <authorList>
            <person name="Putnam N.H."/>
            <person name="Srivastava M."/>
            <person name="Hellsten U."/>
            <person name="Dirks B."/>
            <person name="Chapman J."/>
            <person name="Salamov A."/>
            <person name="Terry A."/>
            <person name="Shapiro H."/>
            <person name="Lindquist E."/>
            <person name="Kapitonov V.V."/>
            <person name="Jurka J."/>
            <person name="Genikhovich G."/>
            <person name="Grigoriev I.V."/>
            <person name="Lucas S.M."/>
            <person name="Steele R.E."/>
            <person name="Finnerty J.R."/>
            <person name="Technau U."/>
            <person name="Martindale M.Q."/>
            <person name="Rokhsar D.S."/>
        </authorList>
    </citation>
    <scope>NUCLEOTIDE SEQUENCE [LARGE SCALE GENOMIC DNA]</scope>
    <source>
        <strain evidence="3">CH2 X CH6</strain>
    </source>
</reference>
<dbReference type="EMBL" id="DS469648">
    <property type="protein sequence ID" value="EDO37343.1"/>
    <property type="molecule type" value="Genomic_DNA"/>
</dbReference>
<evidence type="ECO:0000259" key="1">
    <source>
        <dbReference type="PROSITE" id="PS51934"/>
    </source>
</evidence>
<dbReference type="eggNOG" id="ENOG502QTGR">
    <property type="taxonomic scope" value="Eukaryota"/>
</dbReference>
<name>A7SFY5_NEMVE</name>
<dbReference type="STRING" id="45351.A7SFY5"/>
<accession>A7SFY5</accession>
<evidence type="ECO:0000313" key="2">
    <source>
        <dbReference type="EMBL" id="EDO37343.1"/>
    </source>
</evidence>
<organism evidence="2 3">
    <name type="scientific">Nematostella vectensis</name>
    <name type="common">Starlet sea anemone</name>
    <dbReference type="NCBI Taxonomy" id="45351"/>
    <lineage>
        <taxon>Eukaryota</taxon>
        <taxon>Metazoa</taxon>
        <taxon>Cnidaria</taxon>
        <taxon>Anthozoa</taxon>
        <taxon>Hexacorallia</taxon>
        <taxon>Actiniaria</taxon>
        <taxon>Edwardsiidae</taxon>
        <taxon>Nematostella</taxon>
    </lineage>
</organism>
<dbReference type="PROSITE" id="PS51934">
    <property type="entry name" value="LRAT"/>
    <property type="match status" value="1"/>
</dbReference>
<dbReference type="PANTHER" id="PTHR46137">
    <property type="entry name" value="OS05G0310600 PROTEIN"/>
    <property type="match status" value="1"/>
</dbReference>
<proteinExistence type="predicted"/>
<dbReference type="Pfam" id="PF04970">
    <property type="entry name" value="LRAT"/>
    <property type="match status" value="1"/>
</dbReference>
<keyword evidence="3" id="KW-1185">Reference proteome</keyword>
<dbReference type="HOGENOM" id="CLU_872386_0_0_1"/>
<gene>
    <name evidence="2" type="ORF">NEMVEDRAFT_v1g211676</name>
</gene>
<protein>
    <recommendedName>
        <fullName evidence="1">LRAT domain-containing protein</fullName>
    </recommendedName>
</protein>
<dbReference type="Gene3D" id="3.90.1720.10">
    <property type="entry name" value="endopeptidase domain like (from Nostoc punctiforme)"/>
    <property type="match status" value="1"/>
</dbReference>
<dbReference type="AlphaFoldDB" id="A7SFY5"/>
<feature type="domain" description="LRAT" evidence="1">
    <location>
        <begin position="63"/>
        <end position="188"/>
    </location>
</feature>
<dbReference type="InterPro" id="IPR007053">
    <property type="entry name" value="LRAT_dom"/>
</dbReference>
<sequence>MVTLARSHKQLVECYRKLRGKPRSQTRRLIFYFITGFSLNKRREVMEENETNSTGILNAGDHIFVPRCGSYSHHGIVTANGEVIHFQTPMEIPQPDPADCRVVKTELALFLGSDKEFYIYRYGVSEQEILQNKMPKGTYSTKCSDPSEVVLERAHRLLREGFGHFNIVGNNCEDLAIFCKTGARSTESTLFSAALGSIEAARQANHLGYKSPLAFAGAAMGLFTAMDLRLSNQLAEKAREADVMIYEEESIRLADIAALQECEKELESTHDGDINGNTASKKPICVDELIEMLKNGKLENFTSKEKDNDDGTRYQETDV</sequence>
<dbReference type="PANTHER" id="PTHR46137:SF3">
    <property type="entry name" value="OS05G0310600 PROTEIN"/>
    <property type="match status" value="1"/>
</dbReference>
<dbReference type="InParanoid" id="A7SFY5"/>
<dbReference type="OrthoDB" id="421951at2759"/>
<dbReference type="Proteomes" id="UP000001593">
    <property type="component" value="Unassembled WGS sequence"/>
</dbReference>
<dbReference type="KEGG" id="nve:5508871"/>